<gene>
    <name evidence="1" type="ORF">GALL_207760</name>
</gene>
<dbReference type="InterPro" id="IPR054496">
    <property type="entry name" value="E217_GP41"/>
</dbReference>
<accession>A0A1J5RMG4</accession>
<comment type="caution">
    <text evidence="1">The sequence shown here is derived from an EMBL/GenBank/DDBJ whole genome shotgun (WGS) entry which is preliminary data.</text>
</comment>
<reference evidence="1" key="1">
    <citation type="submission" date="2016-10" db="EMBL/GenBank/DDBJ databases">
        <title>Sequence of Gallionella enrichment culture.</title>
        <authorList>
            <person name="Poehlein A."/>
            <person name="Muehling M."/>
            <person name="Daniel R."/>
        </authorList>
    </citation>
    <scope>NUCLEOTIDE SEQUENCE</scope>
</reference>
<proteinExistence type="predicted"/>
<sequence length="289" mass="30277">MSFSRKIIEVDLLLGSGPDGTSGQRRLTLSGLKAQVRIEEVGNEQMGTATVRLAGLSPEHRNALSALNSAALRARDNRIRIKAGDASGLALLFQGSLQLGRIDMTAAPEAAVQLVGMAGGWDKMALAKPSAYPGATPVARIMADLAAEMGYLFENNGVNSVLHSPSLAGPAWEKARRVAEAAAIDWCIGNGVLAIWPQGGYRTTPVVPLLSKETGLVGYPGYLTGWNGVCLTSLFNPALKLGGLVDVQSAVVGVANGRWVIRTLAHELDSETPGGAWLSHVETIEMGAA</sequence>
<protein>
    <submittedName>
        <fullName evidence="1">Uncharacterized protein</fullName>
    </submittedName>
</protein>
<dbReference type="AlphaFoldDB" id="A0A1J5RMG4"/>
<dbReference type="EMBL" id="MLJW01000136">
    <property type="protein sequence ID" value="OIQ97222.1"/>
    <property type="molecule type" value="Genomic_DNA"/>
</dbReference>
<dbReference type="Pfam" id="PF22759">
    <property type="entry name" value="E217_GP41"/>
    <property type="match status" value="1"/>
</dbReference>
<organism evidence="1">
    <name type="scientific">mine drainage metagenome</name>
    <dbReference type="NCBI Taxonomy" id="410659"/>
    <lineage>
        <taxon>unclassified sequences</taxon>
        <taxon>metagenomes</taxon>
        <taxon>ecological metagenomes</taxon>
    </lineage>
</organism>
<name>A0A1J5RMG4_9ZZZZ</name>
<evidence type="ECO:0000313" key="1">
    <source>
        <dbReference type="EMBL" id="OIQ97222.1"/>
    </source>
</evidence>